<organism evidence="2 3">
    <name type="scientific">Sulfobacillus benefaciens</name>
    <dbReference type="NCBI Taxonomy" id="453960"/>
    <lineage>
        <taxon>Bacteria</taxon>
        <taxon>Bacillati</taxon>
        <taxon>Bacillota</taxon>
        <taxon>Clostridia</taxon>
        <taxon>Eubacteriales</taxon>
        <taxon>Clostridiales Family XVII. Incertae Sedis</taxon>
        <taxon>Sulfobacillus</taxon>
    </lineage>
</organism>
<reference evidence="2 3" key="1">
    <citation type="journal article" date="2014" name="BMC Genomics">
        <title>Comparison of environmental and isolate Sulfobacillus genomes reveals diverse carbon, sulfur, nitrogen, and hydrogen metabolisms.</title>
        <authorList>
            <person name="Justice N.B."/>
            <person name="Norman A."/>
            <person name="Brown C.T."/>
            <person name="Singh A."/>
            <person name="Thomas B.C."/>
            <person name="Banfield J.F."/>
        </authorList>
    </citation>
    <scope>NUCLEOTIDE SEQUENCE [LARGE SCALE GENOMIC DNA]</scope>
    <source>
        <strain evidence="2">AMDSBA4</strain>
    </source>
</reference>
<evidence type="ECO:0000313" key="3">
    <source>
        <dbReference type="Proteomes" id="UP000242972"/>
    </source>
</evidence>
<dbReference type="AlphaFoldDB" id="A0A2T2XK28"/>
<dbReference type="EMBL" id="PXYW01000006">
    <property type="protein sequence ID" value="PSR34856.1"/>
    <property type="molecule type" value="Genomic_DNA"/>
</dbReference>
<gene>
    <name evidence="2" type="ORF">C7B46_03795</name>
</gene>
<proteinExistence type="predicted"/>
<keyword evidence="1" id="KW-0472">Membrane</keyword>
<evidence type="ECO:0000313" key="2">
    <source>
        <dbReference type="EMBL" id="PSR34856.1"/>
    </source>
</evidence>
<dbReference type="Proteomes" id="UP000242972">
    <property type="component" value="Unassembled WGS sequence"/>
</dbReference>
<evidence type="ECO:0000256" key="1">
    <source>
        <dbReference type="SAM" id="Phobius"/>
    </source>
</evidence>
<name>A0A2T2XK28_9FIRM</name>
<sequence>MVEYALVIAIIAIIAISGLSFLGNTVKIQINHISQGLIKGY</sequence>
<accession>A0A2T2XK28</accession>
<feature type="transmembrane region" description="Helical" evidence="1">
    <location>
        <begin position="6"/>
        <end position="26"/>
    </location>
</feature>
<keyword evidence="1" id="KW-0812">Transmembrane</keyword>
<keyword evidence="1" id="KW-1133">Transmembrane helix</keyword>
<protein>
    <submittedName>
        <fullName evidence="2">Flp family type IVb pilin</fullName>
    </submittedName>
</protein>
<comment type="caution">
    <text evidence="2">The sequence shown here is derived from an EMBL/GenBank/DDBJ whole genome shotgun (WGS) entry which is preliminary data.</text>
</comment>